<dbReference type="GO" id="GO:0045944">
    <property type="term" value="P:positive regulation of transcription by RNA polymerase II"/>
    <property type="evidence" value="ECO:0007669"/>
    <property type="project" value="TreeGrafter"/>
</dbReference>
<keyword evidence="6" id="KW-1185">Reference proteome</keyword>
<dbReference type="InterPro" id="IPR050663">
    <property type="entry name" value="Ankyrin-SOCS_Box"/>
</dbReference>
<evidence type="ECO:0000313" key="6">
    <source>
        <dbReference type="Proteomes" id="UP000800092"/>
    </source>
</evidence>
<dbReference type="OrthoDB" id="539213at2759"/>
<feature type="repeat" description="ANK" evidence="3">
    <location>
        <begin position="136"/>
        <end position="162"/>
    </location>
</feature>
<proteinExistence type="predicted"/>
<feature type="compositionally biased region" description="Polar residues" evidence="4">
    <location>
        <begin position="183"/>
        <end position="192"/>
    </location>
</feature>
<feature type="region of interest" description="Disordered" evidence="4">
    <location>
        <begin position="177"/>
        <end position="200"/>
    </location>
</feature>
<dbReference type="Pfam" id="PF12796">
    <property type="entry name" value="Ank_2"/>
    <property type="match status" value="1"/>
</dbReference>
<dbReference type="GO" id="GO:0000976">
    <property type="term" value="F:transcription cis-regulatory region binding"/>
    <property type="evidence" value="ECO:0007669"/>
    <property type="project" value="TreeGrafter"/>
</dbReference>
<dbReference type="SMART" id="SM00248">
    <property type="entry name" value="ANK"/>
    <property type="match status" value="4"/>
</dbReference>
<gene>
    <name evidence="5" type="ORF">EV356DRAFT_535306</name>
</gene>
<evidence type="ECO:0000256" key="2">
    <source>
        <dbReference type="ARBA" id="ARBA00023043"/>
    </source>
</evidence>
<dbReference type="Gene3D" id="1.25.40.20">
    <property type="entry name" value="Ankyrin repeat-containing domain"/>
    <property type="match status" value="1"/>
</dbReference>
<feature type="repeat" description="ANK" evidence="3">
    <location>
        <begin position="90"/>
        <end position="112"/>
    </location>
</feature>
<dbReference type="GO" id="GO:0005634">
    <property type="term" value="C:nucleus"/>
    <property type="evidence" value="ECO:0007669"/>
    <property type="project" value="TreeGrafter"/>
</dbReference>
<dbReference type="PANTHER" id="PTHR24193:SF121">
    <property type="entry name" value="ADA2A-CONTAINING COMPLEX COMPONENT 3, ISOFORM D"/>
    <property type="match status" value="1"/>
</dbReference>
<evidence type="ECO:0000256" key="3">
    <source>
        <dbReference type="PROSITE-ProRule" id="PRU00023"/>
    </source>
</evidence>
<dbReference type="SUPFAM" id="SSF48403">
    <property type="entry name" value="Ankyrin repeat"/>
    <property type="match status" value="1"/>
</dbReference>
<name>A0A6A6H0S9_VIRVR</name>
<dbReference type="PANTHER" id="PTHR24193">
    <property type="entry name" value="ANKYRIN REPEAT PROTEIN"/>
    <property type="match status" value="1"/>
</dbReference>
<accession>A0A6A6H0S9</accession>
<reference evidence="5" key="1">
    <citation type="journal article" date="2020" name="Stud. Mycol.">
        <title>101 Dothideomycetes genomes: a test case for predicting lifestyles and emergence of pathogens.</title>
        <authorList>
            <person name="Haridas S."/>
            <person name="Albert R."/>
            <person name="Binder M."/>
            <person name="Bloem J."/>
            <person name="Labutti K."/>
            <person name="Salamov A."/>
            <person name="Andreopoulos B."/>
            <person name="Baker S."/>
            <person name="Barry K."/>
            <person name="Bills G."/>
            <person name="Bluhm B."/>
            <person name="Cannon C."/>
            <person name="Castanera R."/>
            <person name="Culley D."/>
            <person name="Daum C."/>
            <person name="Ezra D."/>
            <person name="Gonzalez J."/>
            <person name="Henrissat B."/>
            <person name="Kuo A."/>
            <person name="Liang C."/>
            <person name="Lipzen A."/>
            <person name="Lutzoni F."/>
            <person name="Magnuson J."/>
            <person name="Mondo S."/>
            <person name="Nolan M."/>
            <person name="Ohm R."/>
            <person name="Pangilinan J."/>
            <person name="Park H.-J."/>
            <person name="Ramirez L."/>
            <person name="Alfaro M."/>
            <person name="Sun H."/>
            <person name="Tritt A."/>
            <person name="Yoshinaga Y."/>
            <person name="Zwiers L.-H."/>
            <person name="Turgeon B."/>
            <person name="Goodwin S."/>
            <person name="Spatafora J."/>
            <person name="Crous P."/>
            <person name="Grigoriev I."/>
        </authorList>
    </citation>
    <scope>NUCLEOTIDE SEQUENCE</scope>
    <source>
        <strain evidence="5">Tuck. ex Michener</strain>
    </source>
</reference>
<dbReference type="Proteomes" id="UP000800092">
    <property type="component" value="Unassembled WGS sequence"/>
</dbReference>
<evidence type="ECO:0000313" key="5">
    <source>
        <dbReference type="EMBL" id="KAF2231625.1"/>
    </source>
</evidence>
<sequence length="200" mass="21980">MAHVNVPKMPTWTPLHQAVQARGLSRLQTLLQAGHDLLDLGDYNNDTPLHLAAAAEFARARIFLSQERVTESIVRLLLENGAKPDLVNDRGQIPLHLAVAAGNLSMVRLLLEPRVEGVWPPVKKEPEMLVDWTDNYGRTPLHLASAQEYGELMIKMLLENGAKGSIAMLDGDQRTPLHLASAGDQNTSQEWSEGNDVSLG</sequence>
<dbReference type="InterPro" id="IPR036770">
    <property type="entry name" value="Ankyrin_rpt-contain_sf"/>
</dbReference>
<protein>
    <submittedName>
        <fullName evidence="5">Ankyrin</fullName>
    </submittedName>
</protein>
<dbReference type="AlphaFoldDB" id="A0A6A6H0S9"/>
<dbReference type="InterPro" id="IPR002110">
    <property type="entry name" value="Ankyrin_rpt"/>
</dbReference>
<keyword evidence="2 3" id="KW-0040">ANK repeat</keyword>
<evidence type="ECO:0000256" key="1">
    <source>
        <dbReference type="ARBA" id="ARBA00022737"/>
    </source>
</evidence>
<evidence type="ECO:0000256" key="4">
    <source>
        <dbReference type="SAM" id="MobiDB-lite"/>
    </source>
</evidence>
<organism evidence="5 6">
    <name type="scientific">Viridothelium virens</name>
    <name type="common">Speckled blister lichen</name>
    <name type="synonym">Trypethelium virens</name>
    <dbReference type="NCBI Taxonomy" id="1048519"/>
    <lineage>
        <taxon>Eukaryota</taxon>
        <taxon>Fungi</taxon>
        <taxon>Dikarya</taxon>
        <taxon>Ascomycota</taxon>
        <taxon>Pezizomycotina</taxon>
        <taxon>Dothideomycetes</taxon>
        <taxon>Dothideomycetes incertae sedis</taxon>
        <taxon>Trypetheliales</taxon>
        <taxon>Trypetheliaceae</taxon>
        <taxon>Viridothelium</taxon>
    </lineage>
</organism>
<dbReference type="EMBL" id="ML991824">
    <property type="protein sequence ID" value="KAF2231625.1"/>
    <property type="molecule type" value="Genomic_DNA"/>
</dbReference>
<keyword evidence="1" id="KW-0677">Repeat</keyword>
<dbReference type="PROSITE" id="PS50088">
    <property type="entry name" value="ANK_REPEAT"/>
    <property type="match status" value="3"/>
</dbReference>
<dbReference type="PROSITE" id="PS50297">
    <property type="entry name" value="ANK_REP_REGION"/>
    <property type="match status" value="2"/>
</dbReference>
<feature type="repeat" description="ANK" evidence="3">
    <location>
        <begin position="44"/>
        <end position="89"/>
    </location>
</feature>